<dbReference type="InterPro" id="IPR036188">
    <property type="entry name" value="FAD/NAD-bd_sf"/>
</dbReference>
<dbReference type="PANTHER" id="PTHR42917">
    <property type="entry name" value="2,4-DIENOYL-COA REDUCTASE"/>
    <property type="match status" value="1"/>
</dbReference>
<dbReference type="GO" id="GO:0051536">
    <property type="term" value="F:iron-sulfur cluster binding"/>
    <property type="evidence" value="ECO:0007669"/>
    <property type="project" value="UniProtKB-KW"/>
</dbReference>
<evidence type="ECO:0000256" key="5">
    <source>
        <dbReference type="ARBA" id="ARBA00022643"/>
    </source>
</evidence>
<dbReference type="Gene3D" id="3.20.20.70">
    <property type="entry name" value="Aldolase class I"/>
    <property type="match status" value="1"/>
</dbReference>
<accession>A0A174FYL9</accession>
<dbReference type="RefSeq" id="WP_055656545.1">
    <property type="nucleotide sequence ID" value="NZ_CABIXC010000007.1"/>
</dbReference>
<keyword evidence="6" id="KW-0479">Metal-binding</keyword>
<dbReference type="GO" id="GO:0010181">
    <property type="term" value="F:FMN binding"/>
    <property type="evidence" value="ECO:0007669"/>
    <property type="project" value="InterPro"/>
</dbReference>
<dbReference type="SUPFAM" id="SSF51905">
    <property type="entry name" value="FAD/NAD(P)-binding domain"/>
    <property type="match status" value="1"/>
</dbReference>
<dbReference type="EMBL" id="CYZE01000007">
    <property type="protein sequence ID" value="CUO53195.1"/>
    <property type="molecule type" value="Genomic_DNA"/>
</dbReference>
<evidence type="ECO:0000256" key="8">
    <source>
        <dbReference type="ARBA" id="ARBA00023004"/>
    </source>
</evidence>
<evidence type="ECO:0000259" key="11">
    <source>
        <dbReference type="Pfam" id="PF07992"/>
    </source>
</evidence>
<dbReference type="SUPFAM" id="SSF51395">
    <property type="entry name" value="FMN-linked oxidoreductases"/>
    <property type="match status" value="1"/>
</dbReference>
<name>A0A174FYL9_9FIRM</name>
<keyword evidence="5" id="KW-0288">FMN</keyword>
<keyword evidence="7 12" id="KW-0560">Oxidoreductase</keyword>
<protein>
    <submittedName>
        <fullName evidence="12">NADH:flavin oxidoreductase/NADH oxidase</fullName>
        <ecNumber evidence="12">1.-.-.-</ecNumber>
    </submittedName>
</protein>
<gene>
    <name evidence="12" type="ORF">ERS852407_03127</name>
</gene>
<reference evidence="12 13" key="1">
    <citation type="submission" date="2015-09" db="EMBL/GenBank/DDBJ databases">
        <authorList>
            <consortium name="Pathogen Informatics"/>
        </authorList>
    </citation>
    <scope>NUCLEOTIDE SEQUENCE [LARGE SCALE GENOMIC DNA]</scope>
    <source>
        <strain evidence="12 13">2789STDY5608850</strain>
    </source>
</reference>
<dbReference type="Gene3D" id="3.40.50.720">
    <property type="entry name" value="NAD(P)-binding Rossmann-like Domain"/>
    <property type="match status" value="1"/>
</dbReference>
<comment type="cofactor">
    <cofactor evidence="2">
        <name>[4Fe-4S] cluster</name>
        <dbReference type="ChEBI" id="CHEBI:49883"/>
    </cofactor>
</comment>
<evidence type="ECO:0000259" key="10">
    <source>
        <dbReference type="Pfam" id="PF00724"/>
    </source>
</evidence>
<comment type="cofactor">
    <cofactor evidence="1">
        <name>FMN</name>
        <dbReference type="ChEBI" id="CHEBI:58210"/>
    </cofactor>
</comment>
<dbReference type="InterPro" id="IPR023753">
    <property type="entry name" value="FAD/NAD-binding_dom"/>
</dbReference>
<evidence type="ECO:0000256" key="6">
    <source>
        <dbReference type="ARBA" id="ARBA00022723"/>
    </source>
</evidence>
<dbReference type="PANTHER" id="PTHR42917:SF2">
    <property type="entry name" value="2,4-DIENOYL-COA REDUCTASE [(2E)-ENOYL-COA-PRODUCING]"/>
    <property type="match status" value="1"/>
</dbReference>
<dbReference type="GO" id="GO:0016491">
    <property type="term" value="F:oxidoreductase activity"/>
    <property type="evidence" value="ECO:0007669"/>
    <property type="project" value="UniProtKB-KW"/>
</dbReference>
<organism evidence="12 13">
    <name type="scientific">Hungatella hathewayi</name>
    <dbReference type="NCBI Taxonomy" id="154046"/>
    <lineage>
        <taxon>Bacteria</taxon>
        <taxon>Bacillati</taxon>
        <taxon>Bacillota</taxon>
        <taxon>Clostridia</taxon>
        <taxon>Lachnospirales</taxon>
        <taxon>Lachnospiraceae</taxon>
        <taxon>Hungatella</taxon>
    </lineage>
</organism>
<keyword evidence="9" id="KW-0411">Iron-sulfur</keyword>
<evidence type="ECO:0000256" key="3">
    <source>
        <dbReference type="ARBA" id="ARBA00011048"/>
    </source>
</evidence>
<dbReference type="Proteomes" id="UP000095651">
    <property type="component" value="Unassembled WGS sequence"/>
</dbReference>
<dbReference type="CDD" id="cd02803">
    <property type="entry name" value="OYE_like_FMN_family"/>
    <property type="match status" value="1"/>
</dbReference>
<sequence length="646" mass="71119">MKKMFPKLFEPGQIGTLRVKNRLVKAPQTTGLSNKDGTVTQRLVDHYTHLADGGAGLVIVEYAYIDDIASKSCHCQVGISSHEHIAGLGWLADSIKNHGAKAGIQIEHCGRQRFLGPPMKSASPIPWPMLYDQFHTIPEELTIDEIQVLIEAFGDAAKRAVDAGFDLVEIHAAHGYLITNFLSPFTNKRGDWYGGSRENRFRFLRQIVENCRKKVGPDFPLTVRLSGTDYEPDGMTIEDTIYYAKELEKLGIDAFHISGGDHHTMIHQVSPMAMPVCYNVWAAEAVKKEVHVPVMASGSITLPQYAEDILEQGKADFITLGRPMWADNEWVKKAMEDRPEDIRPCIRCNEGCLQRSSFLGRTVMCAVNPVLGFEEDLAIKPAETKKRVVIAGGGPAGMEAARVLKLKGHDVTIYEKRKLGGYLHEASAPEFKEDIRHLIDYQIHQIEKLEIPVIHEELTPEMVKAGGYDAVISAVGAEPVIPPVPGIDGENVINALTILDCHPEIGRKVVVVGGGMIGTETAIDLAEKGHEVTIVEMKDAIMADCAVTDIIAYYEKIGRNRIAVIPGLRVTEVTDQGVRGVNDRTGRRTELPADSVVIAVGLKPRHAFYDTLAGEPDLEVYEIGDCVKAGKILDAFHTAYKTAVRI</sequence>
<dbReference type="Pfam" id="PF00724">
    <property type="entry name" value="Oxidored_FMN"/>
    <property type="match status" value="1"/>
</dbReference>
<dbReference type="Pfam" id="PF07992">
    <property type="entry name" value="Pyr_redox_2"/>
    <property type="match status" value="1"/>
</dbReference>
<feature type="domain" description="NADH:flavin oxidoreductase/NADH oxidase N-terminal" evidence="10">
    <location>
        <begin position="7"/>
        <end position="340"/>
    </location>
</feature>
<evidence type="ECO:0000256" key="4">
    <source>
        <dbReference type="ARBA" id="ARBA00022630"/>
    </source>
</evidence>
<dbReference type="GO" id="GO:0046872">
    <property type="term" value="F:metal ion binding"/>
    <property type="evidence" value="ECO:0007669"/>
    <property type="project" value="UniProtKB-KW"/>
</dbReference>
<dbReference type="InterPro" id="IPR001155">
    <property type="entry name" value="OxRdtase_FMN_N"/>
</dbReference>
<evidence type="ECO:0000313" key="12">
    <source>
        <dbReference type="EMBL" id="CUO53195.1"/>
    </source>
</evidence>
<comment type="similarity">
    <text evidence="3">In the N-terminal section; belongs to the NADH:flavin oxidoreductase/NADH oxidase family.</text>
</comment>
<proteinExistence type="inferred from homology"/>
<dbReference type="InterPro" id="IPR013785">
    <property type="entry name" value="Aldolase_TIM"/>
</dbReference>
<evidence type="ECO:0000256" key="1">
    <source>
        <dbReference type="ARBA" id="ARBA00001917"/>
    </source>
</evidence>
<feature type="domain" description="FAD/NAD(P)-binding" evidence="11">
    <location>
        <begin position="387"/>
        <end position="609"/>
    </location>
</feature>
<keyword evidence="8" id="KW-0408">Iron</keyword>
<evidence type="ECO:0000313" key="13">
    <source>
        <dbReference type="Proteomes" id="UP000095651"/>
    </source>
</evidence>
<keyword evidence="4" id="KW-0285">Flavoprotein</keyword>
<dbReference type="PRINTS" id="PR00368">
    <property type="entry name" value="FADPNR"/>
</dbReference>
<evidence type="ECO:0000256" key="9">
    <source>
        <dbReference type="ARBA" id="ARBA00023014"/>
    </source>
</evidence>
<dbReference type="Gene3D" id="3.50.50.60">
    <property type="entry name" value="FAD/NAD(P)-binding domain"/>
    <property type="match status" value="1"/>
</dbReference>
<evidence type="ECO:0000256" key="2">
    <source>
        <dbReference type="ARBA" id="ARBA00001966"/>
    </source>
</evidence>
<dbReference type="AlphaFoldDB" id="A0A174FYL9"/>
<evidence type="ECO:0000256" key="7">
    <source>
        <dbReference type="ARBA" id="ARBA00023002"/>
    </source>
</evidence>
<dbReference type="EC" id="1.-.-.-" evidence="12"/>
<dbReference type="InterPro" id="IPR051793">
    <property type="entry name" value="NADH:flavin_oxidoreductase"/>
</dbReference>